<keyword evidence="1 3" id="KW-0328">Glycosyltransferase</keyword>
<keyword evidence="2 3" id="KW-0808">Transferase</keyword>
<protein>
    <submittedName>
        <fullName evidence="3">Glycosyltransferase family 9 protein</fullName>
        <ecNumber evidence="3">2.4.-.-</ecNumber>
    </submittedName>
</protein>
<dbReference type="CDD" id="cd03789">
    <property type="entry name" value="GT9_LPS_heptosyltransferase"/>
    <property type="match status" value="1"/>
</dbReference>
<comment type="caution">
    <text evidence="3">The sequence shown here is derived from an EMBL/GenBank/DDBJ whole genome shotgun (WGS) entry which is preliminary data.</text>
</comment>
<name>A0ABU9G231_9GAMM</name>
<evidence type="ECO:0000313" key="3">
    <source>
        <dbReference type="EMBL" id="MEL0611684.1"/>
    </source>
</evidence>
<dbReference type="EC" id="2.4.-.-" evidence="3"/>
<dbReference type="RefSeq" id="WP_341566037.1">
    <property type="nucleotide sequence ID" value="NZ_JBAKAR010000001.1"/>
</dbReference>
<accession>A0ABU9G231</accession>
<reference evidence="3 4" key="1">
    <citation type="submission" date="2024-02" db="EMBL/GenBank/DDBJ databases">
        <title>Bacteria isolated from the canopy kelp, Nereocystis luetkeana.</title>
        <authorList>
            <person name="Pfister C.A."/>
            <person name="Younker I.T."/>
            <person name="Light S.H."/>
        </authorList>
    </citation>
    <scope>NUCLEOTIDE SEQUENCE [LARGE SCALE GENOMIC DNA]</scope>
    <source>
        <strain evidence="3 4">TI.4.07</strain>
    </source>
</reference>
<dbReference type="Gene3D" id="3.40.50.2000">
    <property type="entry name" value="Glycogen Phosphorylase B"/>
    <property type="match status" value="1"/>
</dbReference>
<proteinExistence type="predicted"/>
<dbReference type="EMBL" id="JBAKAR010000001">
    <property type="protein sequence ID" value="MEL0611684.1"/>
    <property type="molecule type" value="Genomic_DNA"/>
</dbReference>
<dbReference type="SUPFAM" id="SSF53756">
    <property type="entry name" value="UDP-Glycosyltransferase/glycogen phosphorylase"/>
    <property type="match status" value="1"/>
</dbReference>
<evidence type="ECO:0000256" key="2">
    <source>
        <dbReference type="ARBA" id="ARBA00022679"/>
    </source>
</evidence>
<dbReference type="Proteomes" id="UP001379949">
    <property type="component" value="Unassembled WGS sequence"/>
</dbReference>
<gene>
    <name evidence="3" type="ORF">V6242_00900</name>
</gene>
<dbReference type="InterPro" id="IPR002201">
    <property type="entry name" value="Glyco_trans_9"/>
</dbReference>
<keyword evidence="4" id="KW-1185">Reference proteome</keyword>
<sequence length="311" mass="35219">MNLRKIEGLNIALVNLSGIGDVISSLSVGSPLSEKNKVTYIIPKAYQGLLSDSGFEEKASDSPNFNRFDIVIDLTSNKESRKLIKSISAKYKIGRYKNKIQKLKYSFLYNKMVEKFPSYDNIIMDYKPIVDLFNLHFSNIIELQSLEEEIKKEIIIHIGADKEIRRIPTNLIVEICDYSKQNNITVRLVGTEEILANEILSRTKKYPVYEKGSLKDVKSWLNESSLIIAPDSGIFHLGSALGKKAIGLYGPNTSLRAGVKSVNSQHLELDYDCRPCNQNITCPYNNKCMNDIPFNELKHSIDETFGIKENI</sequence>
<dbReference type="GO" id="GO:0016757">
    <property type="term" value="F:glycosyltransferase activity"/>
    <property type="evidence" value="ECO:0007669"/>
    <property type="project" value="UniProtKB-KW"/>
</dbReference>
<evidence type="ECO:0000313" key="4">
    <source>
        <dbReference type="Proteomes" id="UP001379949"/>
    </source>
</evidence>
<evidence type="ECO:0000256" key="1">
    <source>
        <dbReference type="ARBA" id="ARBA00022676"/>
    </source>
</evidence>
<dbReference type="Pfam" id="PF01075">
    <property type="entry name" value="Glyco_transf_9"/>
    <property type="match status" value="1"/>
</dbReference>
<organism evidence="3 4">
    <name type="scientific">Marinomonas arenicola</name>
    <dbReference type="NCBI Taxonomy" id="569601"/>
    <lineage>
        <taxon>Bacteria</taxon>
        <taxon>Pseudomonadati</taxon>
        <taxon>Pseudomonadota</taxon>
        <taxon>Gammaproteobacteria</taxon>
        <taxon>Oceanospirillales</taxon>
        <taxon>Oceanospirillaceae</taxon>
        <taxon>Marinomonas</taxon>
    </lineage>
</organism>
<dbReference type="InterPro" id="IPR051199">
    <property type="entry name" value="LPS_LOS_Heptosyltrfase"/>
</dbReference>
<dbReference type="PANTHER" id="PTHR30160">
    <property type="entry name" value="TETRAACYLDISACCHARIDE 4'-KINASE-RELATED"/>
    <property type="match status" value="1"/>
</dbReference>